<reference evidence="3 4" key="1">
    <citation type="submission" date="2018-06" db="EMBL/GenBank/DDBJ databases">
        <authorList>
            <consortium name="Pathogen Informatics"/>
            <person name="Doyle S."/>
        </authorList>
    </citation>
    <scope>NUCLEOTIDE SEQUENCE [LARGE SCALE GENOMIC DNA]</scope>
    <source>
        <strain evidence="3 4">NCTC9935</strain>
    </source>
</reference>
<dbReference type="OrthoDB" id="3253284at2"/>
<dbReference type="GeneID" id="93758439"/>
<dbReference type="Proteomes" id="UP000250192">
    <property type="component" value="Unassembled WGS sequence"/>
</dbReference>
<gene>
    <name evidence="3" type="ORF">NCTC9935_00973</name>
</gene>
<organism evidence="3 4">
    <name type="scientific">Schaalia odontolytica</name>
    <dbReference type="NCBI Taxonomy" id="1660"/>
    <lineage>
        <taxon>Bacteria</taxon>
        <taxon>Bacillati</taxon>
        <taxon>Actinomycetota</taxon>
        <taxon>Actinomycetes</taxon>
        <taxon>Actinomycetales</taxon>
        <taxon>Actinomycetaceae</taxon>
        <taxon>Schaalia</taxon>
    </lineage>
</organism>
<name>A0A2X0VD83_9ACTO</name>
<dbReference type="AlphaFoldDB" id="A0A2X0VD83"/>
<accession>A0A2X0VD83</accession>
<dbReference type="RefSeq" id="WP_111823477.1">
    <property type="nucleotide sequence ID" value="NZ_CAUQLB010000005.1"/>
</dbReference>
<keyword evidence="2" id="KW-0812">Transmembrane</keyword>
<keyword evidence="2" id="KW-0472">Membrane</keyword>
<protein>
    <submittedName>
        <fullName evidence="3">Uncharacterized protein</fullName>
    </submittedName>
</protein>
<proteinExistence type="predicted"/>
<feature type="transmembrane region" description="Helical" evidence="2">
    <location>
        <begin position="12"/>
        <end position="34"/>
    </location>
</feature>
<evidence type="ECO:0000313" key="4">
    <source>
        <dbReference type="Proteomes" id="UP000250192"/>
    </source>
</evidence>
<dbReference type="EMBL" id="UAPR01000002">
    <property type="protein sequence ID" value="SPT55467.1"/>
    <property type="molecule type" value="Genomic_DNA"/>
</dbReference>
<sequence length="230" mass="24285">MSAPVPLRAATVAGTALAVIFIILSAVVGGINAWRSHSASRYEEQAAQAQSEKVAVDQQIADAKTRLDAANVHKDAKEWCDSITRDTAASIRDAIKSYDSATQAVKDAIHEECAPKENLANAQRTGAEAAFSPGIPECTTDQITTTINGTITLNSASQISSLGPLELTISGYTLDKGTTLSPSSPYQETTTVTLTPGTPATFSISVPYDPAMSDKTECGFTMISWWPTSL</sequence>
<keyword evidence="4" id="KW-1185">Reference proteome</keyword>
<keyword evidence="1" id="KW-0175">Coiled coil</keyword>
<evidence type="ECO:0000256" key="1">
    <source>
        <dbReference type="SAM" id="Coils"/>
    </source>
</evidence>
<feature type="coiled-coil region" evidence="1">
    <location>
        <begin position="39"/>
        <end position="66"/>
    </location>
</feature>
<evidence type="ECO:0000256" key="2">
    <source>
        <dbReference type="SAM" id="Phobius"/>
    </source>
</evidence>
<evidence type="ECO:0000313" key="3">
    <source>
        <dbReference type="EMBL" id="SPT55467.1"/>
    </source>
</evidence>
<keyword evidence="2" id="KW-1133">Transmembrane helix</keyword>